<name>A0A3B3RD86_9TELE</name>
<dbReference type="InterPro" id="IPR029194">
    <property type="entry name" value="LEP503"/>
</dbReference>
<dbReference type="STRING" id="1676925.ENSPKIP00000015890"/>
<dbReference type="PANTHER" id="PTHR16968">
    <property type="entry name" value="LENS EPITHELIAL CELL PROTEIN LEP503"/>
    <property type="match status" value="1"/>
</dbReference>
<evidence type="ECO:0000313" key="1">
    <source>
        <dbReference type="Ensembl" id="ENSPKIP00000015890.1"/>
    </source>
</evidence>
<keyword evidence="2" id="KW-1185">Reference proteome</keyword>
<evidence type="ECO:0008006" key="3">
    <source>
        <dbReference type="Google" id="ProtNLM"/>
    </source>
</evidence>
<dbReference type="Proteomes" id="UP000261540">
    <property type="component" value="Unplaced"/>
</dbReference>
<dbReference type="Ensembl" id="ENSPKIT00000040366.1">
    <property type="protein sequence ID" value="ENSPKIP00000015890.1"/>
    <property type="gene ID" value="ENSPKIG00000002437.1"/>
</dbReference>
<dbReference type="PANTHER" id="PTHR16968:SF2">
    <property type="entry name" value="LENS EPITHELIAL CELL PROTEIN LEP503"/>
    <property type="match status" value="1"/>
</dbReference>
<reference evidence="1" key="1">
    <citation type="submission" date="2025-08" db="UniProtKB">
        <authorList>
            <consortium name="Ensembl"/>
        </authorList>
    </citation>
    <scope>IDENTIFICATION</scope>
</reference>
<dbReference type="Pfam" id="PF15221">
    <property type="entry name" value="LEP503"/>
    <property type="match status" value="1"/>
</dbReference>
<protein>
    <recommendedName>
        <fullName evidence="3">Lens epithelial protein</fullName>
    </recommendedName>
</protein>
<sequence length="59" mass="6770">MMHARATPYSWGQNLHNAALGIARGKNFLGSSFAYSIFQWLKDCLYVLLCCWCIKEILD</sequence>
<evidence type="ECO:0000313" key="2">
    <source>
        <dbReference type="Proteomes" id="UP000261540"/>
    </source>
</evidence>
<accession>A0A3B3RD86</accession>
<organism evidence="1 2">
    <name type="scientific">Paramormyrops kingsleyae</name>
    <dbReference type="NCBI Taxonomy" id="1676925"/>
    <lineage>
        <taxon>Eukaryota</taxon>
        <taxon>Metazoa</taxon>
        <taxon>Chordata</taxon>
        <taxon>Craniata</taxon>
        <taxon>Vertebrata</taxon>
        <taxon>Euteleostomi</taxon>
        <taxon>Actinopterygii</taxon>
        <taxon>Neopterygii</taxon>
        <taxon>Teleostei</taxon>
        <taxon>Osteoglossocephala</taxon>
        <taxon>Osteoglossomorpha</taxon>
        <taxon>Osteoglossiformes</taxon>
        <taxon>Mormyridae</taxon>
        <taxon>Paramormyrops</taxon>
    </lineage>
</organism>
<dbReference type="AlphaFoldDB" id="A0A3B3RD86"/>
<reference evidence="1" key="2">
    <citation type="submission" date="2025-09" db="UniProtKB">
        <authorList>
            <consortium name="Ensembl"/>
        </authorList>
    </citation>
    <scope>IDENTIFICATION</scope>
</reference>
<proteinExistence type="predicted"/>
<dbReference type="GeneTree" id="ENSGT00940000178216"/>